<evidence type="ECO:0000313" key="3">
    <source>
        <dbReference type="EMBL" id="SFV20035.1"/>
    </source>
</evidence>
<dbReference type="InterPro" id="IPR050407">
    <property type="entry name" value="Geranylgeranyl_reductase"/>
</dbReference>
<feature type="compositionally biased region" description="Low complexity" evidence="1">
    <location>
        <begin position="1"/>
        <end position="12"/>
    </location>
</feature>
<dbReference type="PANTHER" id="PTHR42685">
    <property type="entry name" value="GERANYLGERANYL DIPHOSPHATE REDUCTASE"/>
    <property type="match status" value="1"/>
</dbReference>
<dbReference type="Gene3D" id="3.50.50.60">
    <property type="entry name" value="FAD/NAD(P)-binding domain"/>
    <property type="match status" value="1"/>
</dbReference>
<dbReference type="EMBL" id="FPCG01000001">
    <property type="protein sequence ID" value="SFV20035.1"/>
    <property type="molecule type" value="Genomic_DNA"/>
</dbReference>
<dbReference type="AlphaFoldDB" id="A0A1I7MDN0"/>
<dbReference type="InterPro" id="IPR036188">
    <property type="entry name" value="FAD/NAD-bd_sf"/>
</dbReference>
<accession>A0A1I7MDN0</accession>
<keyword evidence="4" id="KW-1185">Reference proteome</keyword>
<dbReference type="Proteomes" id="UP000198881">
    <property type="component" value="Unassembled WGS sequence"/>
</dbReference>
<reference evidence="3 4" key="1">
    <citation type="submission" date="2016-10" db="EMBL/GenBank/DDBJ databases">
        <authorList>
            <person name="de Groot N.N."/>
        </authorList>
    </citation>
    <scope>NUCLEOTIDE SEQUENCE [LARGE SCALE GENOMIC DNA]</scope>
    <source>
        <strain evidence="3 4">CGMCC 1.7054</strain>
    </source>
</reference>
<proteinExistence type="predicted"/>
<evidence type="ECO:0000256" key="1">
    <source>
        <dbReference type="SAM" id="MobiDB-lite"/>
    </source>
</evidence>
<dbReference type="InterPro" id="IPR011777">
    <property type="entry name" value="Geranylgeranyl_Rdtase_fam"/>
</dbReference>
<evidence type="ECO:0000259" key="2">
    <source>
        <dbReference type="Pfam" id="PF01494"/>
    </source>
</evidence>
<dbReference type="InterPro" id="IPR002938">
    <property type="entry name" value="FAD-bd"/>
</dbReference>
<dbReference type="PANTHER" id="PTHR42685:SF22">
    <property type="entry name" value="CONDITIONED MEDIUM FACTOR RECEPTOR 1"/>
    <property type="match status" value="1"/>
</dbReference>
<dbReference type="GO" id="GO:0071949">
    <property type="term" value="F:FAD binding"/>
    <property type="evidence" value="ECO:0007669"/>
    <property type="project" value="InterPro"/>
</dbReference>
<evidence type="ECO:0000313" key="4">
    <source>
        <dbReference type="Proteomes" id="UP000198881"/>
    </source>
</evidence>
<sequence>MPTPNPASASAPNPSPSRPPRTAQVLIAGGGPAGATAAFHLARAGVEVTVLEKTAYPREKVCGDGLTPQAVRELQLMGLPHSAEEGWRHIKGLRLVAGERAVEVPWPQTETWPDYALVRTRHDFDQLLAEHARAAGATILERHSVTTVLKDEAGTVTGLRAELLDPRGRKTGEFQDFTAPVVIAADGNSTRTAVSAGLHRREDRVMGVAVRAYYESPRHTDDWMESWLRLPDADGNPLPGYGWLFPVGDGTVNVGLGILDTSPQFGKLDYRGILKDWSSALTPTWGLSEDTRTSKILGAALPMGFNRTPQYQPGLLLVGDSAGMVSPFNGEGISFGMEAARLAADLVVTALQRPTAAGREAVLSRYPVLTQQTWGGHFALGRHFAQLIGHPKVLEAALAVGLRTPALLRPVVQVMANLVDRPGDSLVDRTVRLLERAVPAATTQTVLPLESPVTPGSAPGGPVQSAPKIR</sequence>
<protein>
    <submittedName>
        <fullName evidence="3">Geranylgeranyl reductase family</fullName>
    </submittedName>
</protein>
<dbReference type="GO" id="GO:0016628">
    <property type="term" value="F:oxidoreductase activity, acting on the CH-CH group of donors, NAD or NADP as acceptor"/>
    <property type="evidence" value="ECO:0007669"/>
    <property type="project" value="InterPro"/>
</dbReference>
<feature type="domain" description="FAD-binding" evidence="2">
    <location>
        <begin position="23"/>
        <end position="343"/>
    </location>
</feature>
<dbReference type="SUPFAM" id="SSF51905">
    <property type="entry name" value="FAD/NAD(P)-binding domain"/>
    <property type="match status" value="1"/>
</dbReference>
<dbReference type="NCBIfam" id="TIGR02032">
    <property type="entry name" value="GG-red-SF"/>
    <property type="match status" value="1"/>
</dbReference>
<dbReference type="STRING" id="574650.SAMN04487966_10148"/>
<dbReference type="Pfam" id="PF01494">
    <property type="entry name" value="FAD_binding_3"/>
    <property type="match status" value="1"/>
</dbReference>
<feature type="region of interest" description="Disordered" evidence="1">
    <location>
        <begin position="1"/>
        <end position="21"/>
    </location>
</feature>
<gene>
    <name evidence="3" type="ORF">SAMN04487966_10148</name>
</gene>
<feature type="region of interest" description="Disordered" evidence="1">
    <location>
        <begin position="446"/>
        <end position="470"/>
    </location>
</feature>
<organism evidence="3 4">
    <name type="scientific">Micrococcus terreus</name>
    <dbReference type="NCBI Taxonomy" id="574650"/>
    <lineage>
        <taxon>Bacteria</taxon>
        <taxon>Bacillati</taxon>
        <taxon>Actinomycetota</taxon>
        <taxon>Actinomycetes</taxon>
        <taxon>Micrococcales</taxon>
        <taxon>Micrococcaceae</taxon>
        <taxon>Micrococcus</taxon>
    </lineage>
</organism>
<name>A0A1I7MDN0_9MICC</name>
<dbReference type="PRINTS" id="PR00420">
    <property type="entry name" value="RNGMNOXGNASE"/>
</dbReference>